<dbReference type="InterPro" id="IPR038459">
    <property type="entry name" value="MT_TRM10-typ_sf"/>
</dbReference>
<evidence type="ECO:0000256" key="5">
    <source>
        <dbReference type="ARBA" id="ARBA00048434"/>
    </source>
</evidence>
<reference evidence="9" key="1">
    <citation type="submission" date="2011-10" db="EMBL/GenBank/DDBJ databases">
        <authorList>
            <consortium name="Soft-shell Turtle Genome Consortium"/>
        </authorList>
    </citation>
    <scope>NUCLEOTIDE SEQUENCE [LARGE SCALE GENOMIC DNA]</scope>
    <source>
        <strain evidence="9">Daiwa-1</strain>
    </source>
</reference>
<reference evidence="9" key="2">
    <citation type="journal article" date="2013" name="Nat. Genet.">
        <title>The draft genomes of soft-shell turtle and green sea turtle yield insights into the development and evolution of the turtle-specific body plan.</title>
        <authorList>
            <person name="Wang Z."/>
            <person name="Pascual-Anaya J."/>
            <person name="Zadissa A."/>
            <person name="Li W."/>
            <person name="Niimura Y."/>
            <person name="Huang Z."/>
            <person name="Li C."/>
            <person name="White S."/>
            <person name="Xiong Z."/>
            <person name="Fang D."/>
            <person name="Wang B."/>
            <person name="Ming Y."/>
            <person name="Chen Y."/>
            <person name="Zheng Y."/>
            <person name="Kuraku S."/>
            <person name="Pignatelli M."/>
            <person name="Herrero J."/>
            <person name="Beal K."/>
            <person name="Nozawa M."/>
            <person name="Li Q."/>
            <person name="Wang J."/>
            <person name="Zhang H."/>
            <person name="Yu L."/>
            <person name="Shigenobu S."/>
            <person name="Wang J."/>
            <person name="Liu J."/>
            <person name="Flicek P."/>
            <person name="Searle S."/>
            <person name="Wang J."/>
            <person name="Kuratani S."/>
            <person name="Yin Y."/>
            <person name="Aken B."/>
            <person name="Zhang G."/>
            <person name="Irie N."/>
        </authorList>
    </citation>
    <scope>NUCLEOTIDE SEQUENCE [LARGE SCALE GENOMIC DNA]</scope>
    <source>
        <strain evidence="9">Daiwa-1</strain>
    </source>
</reference>
<reference evidence="8" key="3">
    <citation type="submission" date="2025-08" db="UniProtKB">
        <authorList>
            <consortium name="Ensembl"/>
        </authorList>
    </citation>
    <scope>IDENTIFICATION</scope>
</reference>
<dbReference type="PANTHER" id="PTHR13563:SF19">
    <property type="entry name" value="TRNA METHYLTRANSFERASE 10 HOMOLOG B"/>
    <property type="match status" value="1"/>
</dbReference>
<dbReference type="Ensembl" id="ENSPSIT00000003489.1">
    <property type="protein sequence ID" value="ENSPSIP00000003472.1"/>
    <property type="gene ID" value="ENSPSIG00000003309.1"/>
</dbReference>
<keyword evidence="4" id="KW-0949">S-adenosyl-L-methionine</keyword>
<evidence type="ECO:0000313" key="9">
    <source>
        <dbReference type="Proteomes" id="UP000007267"/>
    </source>
</evidence>
<feature type="compositionally biased region" description="Basic and acidic residues" evidence="6">
    <location>
        <begin position="35"/>
        <end position="50"/>
    </location>
</feature>
<dbReference type="GO" id="GO:0002939">
    <property type="term" value="P:tRNA N1-guanine methylation"/>
    <property type="evidence" value="ECO:0007669"/>
    <property type="project" value="TreeGrafter"/>
</dbReference>
<dbReference type="EC" id="2.1.1.221" evidence="1"/>
<dbReference type="EMBL" id="AGCU01081600">
    <property type="status" value="NOT_ANNOTATED_CDS"/>
    <property type="molecule type" value="Genomic_DNA"/>
</dbReference>
<comment type="catalytic activity">
    <reaction evidence="5">
        <text>guanosine(9) in tRNA + S-adenosyl-L-methionine = N(1)-methylguanosine(9) in tRNA + S-adenosyl-L-homocysteine + H(+)</text>
        <dbReference type="Rhea" id="RHEA:43156"/>
        <dbReference type="Rhea" id="RHEA-COMP:10367"/>
        <dbReference type="Rhea" id="RHEA-COMP:10368"/>
        <dbReference type="ChEBI" id="CHEBI:15378"/>
        <dbReference type="ChEBI" id="CHEBI:57856"/>
        <dbReference type="ChEBI" id="CHEBI:59789"/>
        <dbReference type="ChEBI" id="CHEBI:73542"/>
        <dbReference type="ChEBI" id="CHEBI:74269"/>
        <dbReference type="EC" id="2.1.1.221"/>
    </reaction>
</comment>
<dbReference type="PANTHER" id="PTHR13563">
    <property type="entry name" value="TRNA (GUANINE-9-) METHYLTRANSFERASE"/>
    <property type="match status" value="1"/>
</dbReference>
<dbReference type="EMBL" id="AGCU01081598">
    <property type="status" value="NOT_ANNOTATED_CDS"/>
    <property type="molecule type" value="Genomic_DNA"/>
</dbReference>
<dbReference type="AlphaFoldDB" id="K7F612"/>
<dbReference type="Gene3D" id="3.40.1280.30">
    <property type="match status" value="1"/>
</dbReference>
<dbReference type="OMA" id="ALQAWFP"/>
<dbReference type="PROSITE" id="PS51675">
    <property type="entry name" value="SAM_MT_TRM10"/>
    <property type="match status" value="1"/>
</dbReference>
<dbReference type="GO" id="GO:0005654">
    <property type="term" value="C:nucleoplasm"/>
    <property type="evidence" value="ECO:0007669"/>
    <property type="project" value="TreeGrafter"/>
</dbReference>
<evidence type="ECO:0000313" key="8">
    <source>
        <dbReference type="Ensembl" id="ENSPSIP00000003472.1"/>
    </source>
</evidence>
<reference evidence="8" key="4">
    <citation type="submission" date="2025-09" db="UniProtKB">
        <authorList>
            <consortium name="Ensembl"/>
        </authorList>
    </citation>
    <scope>IDENTIFICATION</scope>
</reference>
<dbReference type="InterPro" id="IPR007356">
    <property type="entry name" value="tRNA_m1G_MeTrfase_euk"/>
</dbReference>
<name>K7F612_PELSI</name>
<evidence type="ECO:0000256" key="2">
    <source>
        <dbReference type="ARBA" id="ARBA00022603"/>
    </source>
</evidence>
<dbReference type="GeneTree" id="ENSGT00530000063169"/>
<protein>
    <recommendedName>
        <fullName evidence="1">tRNA (guanine(9)-N(1))-methyltransferase</fullName>
        <ecNumber evidence="1">2.1.1.221</ecNumber>
    </recommendedName>
</protein>
<evidence type="ECO:0000256" key="4">
    <source>
        <dbReference type="ARBA" id="ARBA00022691"/>
    </source>
</evidence>
<evidence type="ECO:0000256" key="6">
    <source>
        <dbReference type="SAM" id="MobiDB-lite"/>
    </source>
</evidence>
<keyword evidence="3" id="KW-0808">Transferase</keyword>
<dbReference type="GO" id="GO:0052905">
    <property type="term" value="F:tRNA (guanosine(9)-N1)-methyltransferase activity"/>
    <property type="evidence" value="ECO:0007669"/>
    <property type="project" value="UniProtKB-EC"/>
</dbReference>
<keyword evidence="9" id="KW-1185">Reference proteome</keyword>
<feature type="compositionally biased region" description="Basic residues" evidence="6">
    <location>
        <begin position="23"/>
        <end position="34"/>
    </location>
</feature>
<dbReference type="EMBL" id="AGCU01081599">
    <property type="status" value="NOT_ANNOTATED_CDS"/>
    <property type="molecule type" value="Genomic_DNA"/>
</dbReference>
<dbReference type="GO" id="GO:0000049">
    <property type="term" value="F:tRNA binding"/>
    <property type="evidence" value="ECO:0007669"/>
    <property type="project" value="TreeGrafter"/>
</dbReference>
<dbReference type="Proteomes" id="UP000007267">
    <property type="component" value="Unassembled WGS sequence"/>
</dbReference>
<dbReference type="InterPro" id="IPR028564">
    <property type="entry name" value="MT_TRM10-typ"/>
</dbReference>
<keyword evidence="2" id="KW-0489">Methyltransferase</keyword>
<sequence length="270" mass="30490">MEVPAGSERWCSRNVLRKQRHWERIVMAKKKKRKQEKERRKAKPAEDKGATPHQSKRVLKATARERLLAAKEAAPRLCIDLSMSSRMTKKEGMEPNLKTTDGVARRGTCLSLSRKALTLVGLNGQKPYELTRCVWRGQWRLASGAMDTTPESYLDLFPVERIVYLTPDSENALRDVDPHKVYVLGGLVDETIQKERSLQQAQGHALQTARLPIAEYMVRNANARNYHSETLAINQVCDALVTYCATRSWPEALKAAVPPGKGYVLREPAT</sequence>
<accession>K7F612</accession>
<feature type="domain" description="SAM-dependent MTase TRM10-type" evidence="7">
    <location>
        <begin position="63"/>
        <end position="264"/>
    </location>
</feature>
<feature type="region of interest" description="Disordered" evidence="6">
    <location>
        <begin position="23"/>
        <end position="58"/>
    </location>
</feature>
<evidence type="ECO:0000256" key="1">
    <source>
        <dbReference type="ARBA" id="ARBA00012797"/>
    </source>
</evidence>
<evidence type="ECO:0000259" key="7">
    <source>
        <dbReference type="PROSITE" id="PS51675"/>
    </source>
</evidence>
<proteinExistence type="predicted"/>
<evidence type="ECO:0000256" key="3">
    <source>
        <dbReference type="ARBA" id="ARBA00022679"/>
    </source>
</evidence>
<organism evidence="8 9">
    <name type="scientific">Pelodiscus sinensis</name>
    <name type="common">Chinese softshell turtle</name>
    <name type="synonym">Trionyx sinensis</name>
    <dbReference type="NCBI Taxonomy" id="13735"/>
    <lineage>
        <taxon>Eukaryota</taxon>
        <taxon>Metazoa</taxon>
        <taxon>Chordata</taxon>
        <taxon>Craniata</taxon>
        <taxon>Vertebrata</taxon>
        <taxon>Euteleostomi</taxon>
        <taxon>Archelosauria</taxon>
        <taxon>Testudinata</taxon>
        <taxon>Testudines</taxon>
        <taxon>Cryptodira</taxon>
        <taxon>Trionychia</taxon>
        <taxon>Trionychidae</taxon>
        <taxon>Pelodiscus</taxon>
    </lineage>
</organism>